<proteinExistence type="predicted"/>
<dbReference type="PANTHER" id="PTHR31973:SF187">
    <property type="entry name" value="MUTATOR TRANSPOSASE MUDRA PROTEIN"/>
    <property type="match status" value="1"/>
</dbReference>
<dbReference type="OrthoDB" id="683469at2759"/>
<name>A0A835HB31_9MAGN</name>
<keyword evidence="2" id="KW-1185">Reference proteome</keyword>
<gene>
    <name evidence="1" type="ORF">IFM89_036025</name>
</gene>
<sequence length="127" mass="14971">MQLLLLMGGYTFPLRKFCGEHTCQANEKDMYKQCTAPWVANALEDEFRTHPTYRPEDIQAEIMSRHGVHISYWTAWSARVTILENINGNYEEGYRLQSELCRQVQNKNPGTIARWFCTKNTREFLVY</sequence>
<protein>
    <submittedName>
        <fullName evidence="1">Uncharacterized protein</fullName>
    </submittedName>
</protein>
<evidence type="ECO:0000313" key="1">
    <source>
        <dbReference type="EMBL" id="KAF9595007.1"/>
    </source>
</evidence>
<comment type="caution">
    <text evidence="1">The sequence shown here is derived from an EMBL/GenBank/DDBJ whole genome shotgun (WGS) entry which is preliminary data.</text>
</comment>
<evidence type="ECO:0000313" key="2">
    <source>
        <dbReference type="Proteomes" id="UP000631114"/>
    </source>
</evidence>
<dbReference type="PANTHER" id="PTHR31973">
    <property type="entry name" value="POLYPROTEIN, PUTATIVE-RELATED"/>
    <property type="match status" value="1"/>
</dbReference>
<dbReference type="Proteomes" id="UP000631114">
    <property type="component" value="Unassembled WGS sequence"/>
</dbReference>
<dbReference type="EMBL" id="JADFTS010000008">
    <property type="protein sequence ID" value="KAF9595007.1"/>
    <property type="molecule type" value="Genomic_DNA"/>
</dbReference>
<accession>A0A835HB31</accession>
<reference evidence="1 2" key="1">
    <citation type="submission" date="2020-10" db="EMBL/GenBank/DDBJ databases">
        <title>The Coptis chinensis genome and diversification of protoberbering-type alkaloids.</title>
        <authorList>
            <person name="Wang B."/>
            <person name="Shu S."/>
            <person name="Song C."/>
            <person name="Liu Y."/>
        </authorList>
    </citation>
    <scope>NUCLEOTIDE SEQUENCE [LARGE SCALE GENOMIC DNA]</scope>
    <source>
        <strain evidence="1">HL-2020</strain>
        <tissue evidence="1">Leaf</tissue>
    </source>
</reference>
<organism evidence="1 2">
    <name type="scientific">Coptis chinensis</name>
    <dbReference type="NCBI Taxonomy" id="261450"/>
    <lineage>
        <taxon>Eukaryota</taxon>
        <taxon>Viridiplantae</taxon>
        <taxon>Streptophyta</taxon>
        <taxon>Embryophyta</taxon>
        <taxon>Tracheophyta</taxon>
        <taxon>Spermatophyta</taxon>
        <taxon>Magnoliopsida</taxon>
        <taxon>Ranunculales</taxon>
        <taxon>Ranunculaceae</taxon>
        <taxon>Coptidoideae</taxon>
        <taxon>Coptis</taxon>
    </lineage>
</organism>
<dbReference type="AlphaFoldDB" id="A0A835HB31"/>